<evidence type="ECO:0000313" key="2">
    <source>
        <dbReference type="Proteomes" id="UP000814033"/>
    </source>
</evidence>
<dbReference type="EMBL" id="MU275848">
    <property type="protein sequence ID" value="KAI0051991.1"/>
    <property type="molecule type" value="Genomic_DNA"/>
</dbReference>
<protein>
    <submittedName>
        <fullName evidence="1">Uncharacterized protein</fullName>
    </submittedName>
</protein>
<accession>A0ACB8S7R9</accession>
<gene>
    <name evidence="1" type="ORF">FA95DRAFT_108463</name>
</gene>
<sequence length="235" mass="26125">MMAGACPVRWRENKVSAPPWRPRSVPLITAQLSTAWGTRRFVGRNWAYKRSGPRYRELQYLCSDALAAGGRRQISRLPAPPQPTTPYAMDCFPGSGFETSPPDCYQVGQSLYLNPVAPKSESFDLPQSHRPAELKLIILSLSAPGSGTCPTFVVRSSTDRHSYYHLEVYDPELERGGVYQLLLEGQGQLDSWKISDATKADRQAPRSSIWGYLFDESDVSIPAFLSGPFDHPTSS</sequence>
<organism evidence="1 2">
    <name type="scientific">Auriscalpium vulgare</name>
    <dbReference type="NCBI Taxonomy" id="40419"/>
    <lineage>
        <taxon>Eukaryota</taxon>
        <taxon>Fungi</taxon>
        <taxon>Dikarya</taxon>
        <taxon>Basidiomycota</taxon>
        <taxon>Agaricomycotina</taxon>
        <taxon>Agaricomycetes</taxon>
        <taxon>Russulales</taxon>
        <taxon>Auriscalpiaceae</taxon>
        <taxon>Auriscalpium</taxon>
    </lineage>
</organism>
<proteinExistence type="predicted"/>
<comment type="caution">
    <text evidence="1">The sequence shown here is derived from an EMBL/GenBank/DDBJ whole genome shotgun (WGS) entry which is preliminary data.</text>
</comment>
<reference evidence="1" key="1">
    <citation type="submission" date="2021-02" db="EMBL/GenBank/DDBJ databases">
        <authorList>
            <consortium name="DOE Joint Genome Institute"/>
            <person name="Ahrendt S."/>
            <person name="Looney B.P."/>
            <person name="Miyauchi S."/>
            <person name="Morin E."/>
            <person name="Drula E."/>
            <person name="Courty P.E."/>
            <person name="Chicoki N."/>
            <person name="Fauchery L."/>
            <person name="Kohler A."/>
            <person name="Kuo A."/>
            <person name="Labutti K."/>
            <person name="Pangilinan J."/>
            <person name="Lipzen A."/>
            <person name="Riley R."/>
            <person name="Andreopoulos W."/>
            <person name="He G."/>
            <person name="Johnson J."/>
            <person name="Barry K.W."/>
            <person name="Grigoriev I.V."/>
            <person name="Nagy L."/>
            <person name="Hibbett D."/>
            <person name="Henrissat B."/>
            <person name="Matheny P.B."/>
            <person name="Labbe J."/>
            <person name="Martin F."/>
        </authorList>
    </citation>
    <scope>NUCLEOTIDE SEQUENCE</scope>
    <source>
        <strain evidence="1">FP105234-sp</strain>
    </source>
</reference>
<keyword evidence="2" id="KW-1185">Reference proteome</keyword>
<name>A0ACB8S7R9_9AGAM</name>
<evidence type="ECO:0000313" key="1">
    <source>
        <dbReference type="EMBL" id="KAI0051991.1"/>
    </source>
</evidence>
<reference evidence="1" key="2">
    <citation type="journal article" date="2022" name="New Phytol.">
        <title>Evolutionary transition to the ectomycorrhizal habit in the genomes of a hyperdiverse lineage of mushroom-forming fungi.</title>
        <authorList>
            <person name="Looney B."/>
            <person name="Miyauchi S."/>
            <person name="Morin E."/>
            <person name="Drula E."/>
            <person name="Courty P.E."/>
            <person name="Kohler A."/>
            <person name="Kuo A."/>
            <person name="LaButti K."/>
            <person name="Pangilinan J."/>
            <person name="Lipzen A."/>
            <person name="Riley R."/>
            <person name="Andreopoulos W."/>
            <person name="He G."/>
            <person name="Johnson J."/>
            <person name="Nolan M."/>
            <person name="Tritt A."/>
            <person name="Barry K.W."/>
            <person name="Grigoriev I.V."/>
            <person name="Nagy L.G."/>
            <person name="Hibbett D."/>
            <person name="Henrissat B."/>
            <person name="Matheny P.B."/>
            <person name="Labbe J."/>
            <person name="Martin F.M."/>
        </authorList>
    </citation>
    <scope>NUCLEOTIDE SEQUENCE</scope>
    <source>
        <strain evidence="1">FP105234-sp</strain>
    </source>
</reference>
<dbReference type="Proteomes" id="UP000814033">
    <property type="component" value="Unassembled WGS sequence"/>
</dbReference>